<evidence type="ECO:0000256" key="13">
    <source>
        <dbReference type="ARBA" id="ARBA00048237"/>
    </source>
</evidence>
<name>A0A8H5HXY3_9AGAR</name>
<feature type="compositionally biased region" description="Polar residues" evidence="16">
    <location>
        <begin position="4676"/>
        <end position="4692"/>
    </location>
</feature>
<dbReference type="InterPro" id="IPR013565">
    <property type="entry name" value="Fas1/AflB-like_central"/>
</dbReference>
<dbReference type="InterPro" id="IPR016035">
    <property type="entry name" value="Acyl_Trfase/lysoPLipase"/>
</dbReference>
<dbReference type="GO" id="GO:0019171">
    <property type="term" value="F:(3R)-hydroxyacyl-[acyl-carrier-protein] dehydratase activity"/>
    <property type="evidence" value="ECO:0007669"/>
    <property type="project" value="InterPro"/>
</dbReference>
<evidence type="ECO:0000256" key="3">
    <source>
        <dbReference type="ARBA" id="ARBA00022679"/>
    </source>
</evidence>
<dbReference type="PRINTS" id="PR01483">
    <property type="entry name" value="FASYNTHASE"/>
</dbReference>
<comment type="catalytic activity">
    <reaction evidence="13">
        <text>acetyl-CoA + n malonyl-CoA + 2n NADPH + 4n H(+) = a long-chain-acyl-CoA + n CoA + n CO2 + 2n NADP(+).</text>
        <dbReference type="EC" id="2.3.1.86"/>
    </reaction>
</comment>
<dbReference type="PROSITE" id="PS00606">
    <property type="entry name" value="KS3_1"/>
    <property type="match status" value="1"/>
</dbReference>
<evidence type="ECO:0000259" key="19">
    <source>
        <dbReference type="PROSITE" id="PS52004"/>
    </source>
</evidence>
<keyword evidence="10" id="KW-0456">Lyase</keyword>
<dbReference type="Gene3D" id="3.30.70.3330">
    <property type="match status" value="1"/>
</dbReference>
<dbReference type="GO" id="GO:0004321">
    <property type="term" value="F:fatty-acyl-CoA synthase activity"/>
    <property type="evidence" value="ECO:0007669"/>
    <property type="project" value="UniProtKB-EC"/>
</dbReference>
<evidence type="ECO:0000256" key="8">
    <source>
        <dbReference type="ARBA" id="ARBA00023002"/>
    </source>
</evidence>
<evidence type="ECO:0000256" key="5">
    <source>
        <dbReference type="ARBA" id="ARBA00022801"/>
    </source>
</evidence>
<dbReference type="Pfam" id="PF18325">
    <property type="entry name" value="Fas_alpha_ACP"/>
    <property type="match status" value="1"/>
</dbReference>
<feature type="compositionally biased region" description="Low complexity" evidence="16">
    <location>
        <begin position="4570"/>
        <end position="4589"/>
    </location>
</feature>
<feature type="transmembrane region" description="Helical" evidence="17">
    <location>
        <begin position="4298"/>
        <end position="4320"/>
    </location>
</feature>
<dbReference type="InterPro" id="IPR014043">
    <property type="entry name" value="Acyl_transferase_dom"/>
</dbReference>
<dbReference type="NCBIfam" id="TIGR00556">
    <property type="entry name" value="pantethn_trn"/>
    <property type="match status" value="1"/>
</dbReference>
<keyword evidence="7" id="KW-0521">NADP</keyword>
<comment type="catalytic activity">
    <reaction evidence="15">
        <text>a fatty acyl-[ACP] + malonyl-[ACP] + H(+) = a 3-oxoacyl-[ACP] + holo-[ACP] + CO2</text>
        <dbReference type="Rhea" id="RHEA:22836"/>
        <dbReference type="Rhea" id="RHEA-COMP:9623"/>
        <dbReference type="Rhea" id="RHEA-COMP:9685"/>
        <dbReference type="Rhea" id="RHEA-COMP:9916"/>
        <dbReference type="Rhea" id="RHEA-COMP:14125"/>
        <dbReference type="ChEBI" id="CHEBI:15378"/>
        <dbReference type="ChEBI" id="CHEBI:16526"/>
        <dbReference type="ChEBI" id="CHEBI:64479"/>
        <dbReference type="ChEBI" id="CHEBI:78449"/>
        <dbReference type="ChEBI" id="CHEBI:78776"/>
        <dbReference type="ChEBI" id="CHEBI:138651"/>
        <dbReference type="EC" id="2.3.1.41"/>
    </reaction>
</comment>
<keyword evidence="21" id="KW-1185">Reference proteome</keyword>
<dbReference type="Pfam" id="PF01648">
    <property type="entry name" value="ACPS"/>
    <property type="match status" value="1"/>
</dbReference>
<dbReference type="SUPFAM" id="SSF54637">
    <property type="entry name" value="Thioesterase/thiol ester dehydrase-isomerase"/>
    <property type="match status" value="2"/>
</dbReference>
<dbReference type="FunFam" id="3.30.70.3330:FF:000001">
    <property type="entry name" value="Fatty acid synthase subunit beta dehydratase"/>
    <property type="match status" value="1"/>
</dbReference>
<dbReference type="PROSITE" id="PS50075">
    <property type="entry name" value="CARRIER"/>
    <property type="match status" value="1"/>
</dbReference>
<dbReference type="InterPro" id="IPR014030">
    <property type="entry name" value="Ketoacyl_synth_N"/>
</dbReference>
<dbReference type="InterPro" id="IPR002539">
    <property type="entry name" value="MaoC-like_dom"/>
</dbReference>
<accession>A0A8H5HXY3</accession>
<dbReference type="Gene3D" id="3.40.366.10">
    <property type="entry name" value="Malonyl-Coenzyme A Acyl Carrier Protein, domain 2"/>
    <property type="match status" value="3"/>
</dbReference>
<dbReference type="FunFam" id="3.20.20.70:FF:000078">
    <property type="entry name" value="Fatty acid synthase beta subunit dehydratase"/>
    <property type="match status" value="1"/>
</dbReference>
<feature type="region of interest" description="Disordered" evidence="16">
    <location>
        <begin position="4562"/>
        <end position="4625"/>
    </location>
</feature>
<dbReference type="OrthoDB" id="4251012at2759"/>
<dbReference type="Pfam" id="PF00109">
    <property type="entry name" value="ketoacyl-synt"/>
    <property type="match status" value="1"/>
</dbReference>
<dbReference type="Gene3D" id="3.30.1120.100">
    <property type="match status" value="1"/>
</dbReference>
<dbReference type="SUPFAM" id="SSF117281">
    <property type="entry name" value="Kelch motif"/>
    <property type="match status" value="1"/>
</dbReference>
<dbReference type="InterPro" id="IPR036291">
    <property type="entry name" value="NAD(P)-bd_dom_sf"/>
</dbReference>
<keyword evidence="3" id="KW-0808">Transferase</keyword>
<evidence type="ECO:0000259" key="18">
    <source>
        <dbReference type="PROSITE" id="PS50075"/>
    </source>
</evidence>
<dbReference type="GO" id="GO:0004316">
    <property type="term" value="F:3-oxoacyl-[acyl-carrier-protein] reductase (NADPH) activity"/>
    <property type="evidence" value="ECO:0007669"/>
    <property type="project" value="UniProtKB-EC"/>
</dbReference>
<feature type="compositionally biased region" description="Low complexity" evidence="16">
    <location>
        <begin position="4253"/>
        <end position="4274"/>
    </location>
</feature>
<evidence type="ECO:0000256" key="9">
    <source>
        <dbReference type="ARBA" id="ARBA00023026"/>
    </source>
</evidence>
<dbReference type="InterPro" id="IPR037143">
    <property type="entry name" value="4-PPantetheinyl_Trfase_dom_sf"/>
</dbReference>
<dbReference type="Pfam" id="PF18314">
    <property type="entry name" value="FAS_I_H"/>
    <property type="match status" value="1"/>
</dbReference>
<proteinExistence type="predicted"/>
<dbReference type="PROSITE" id="PS52004">
    <property type="entry name" value="KS3_2"/>
    <property type="match status" value="1"/>
</dbReference>
<feature type="compositionally biased region" description="Low complexity" evidence="16">
    <location>
        <begin position="4814"/>
        <end position="4827"/>
    </location>
</feature>
<dbReference type="InterPro" id="IPR004568">
    <property type="entry name" value="Ppantetheine-prot_Trfase_dom"/>
</dbReference>
<feature type="domain" description="Carrier" evidence="18">
    <location>
        <begin position="2183"/>
        <end position="2258"/>
    </location>
</feature>
<dbReference type="InterPro" id="IPR001227">
    <property type="entry name" value="Ac_transferase_dom_sf"/>
</dbReference>
<feature type="domain" description="Ketosynthase family 3 (KS3)" evidence="19">
    <location>
        <begin position="3106"/>
        <end position="3663"/>
    </location>
</feature>
<dbReference type="Pfam" id="PF01575">
    <property type="entry name" value="MaoC_dehydratas"/>
    <property type="match status" value="1"/>
</dbReference>
<dbReference type="GO" id="GO:0000287">
    <property type="term" value="F:magnesium ion binding"/>
    <property type="evidence" value="ECO:0007669"/>
    <property type="project" value="InterPro"/>
</dbReference>
<dbReference type="Gene3D" id="1.20.930.70">
    <property type="match status" value="1"/>
</dbReference>
<keyword evidence="17" id="KW-0472">Membrane</keyword>
<dbReference type="InterPro" id="IPR003965">
    <property type="entry name" value="Fatty_acid_synthase"/>
</dbReference>
<evidence type="ECO:0000256" key="10">
    <source>
        <dbReference type="ARBA" id="ARBA00023239"/>
    </source>
</evidence>
<dbReference type="InterPro" id="IPR029069">
    <property type="entry name" value="HotDog_dom_sf"/>
</dbReference>
<dbReference type="InterPro" id="IPR013785">
    <property type="entry name" value="Aldolase_TIM"/>
</dbReference>
<dbReference type="GO" id="GO:0006633">
    <property type="term" value="P:fatty acid biosynthetic process"/>
    <property type="evidence" value="ECO:0007669"/>
    <property type="project" value="InterPro"/>
</dbReference>
<keyword evidence="1" id="KW-0596">Phosphopantetheine</keyword>
<comment type="catalytic activity">
    <reaction evidence="14">
        <text>a (3R)-hydroxyacyl-[ACP] + NADP(+) = a 3-oxoacyl-[ACP] + NADPH + H(+)</text>
        <dbReference type="Rhea" id="RHEA:17397"/>
        <dbReference type="Rhea" id="RHEA-COMP:9916"/>
        <dbReference type="Rhea" id="RHEA-COMP:9945"/>
        <dbReference type="ChEBI" id="CHEBI:15378"/>
        <dbReference type="ChEBI" id="CHEBI:57783"/>
        <dbReference type="ChEBI" id="CHEBI:58349"/>
        <dbReference type="ChEBI" id="CHEBI:78776"/>
        <dbReference type="ChEBI" id="CHEBI:78827"/>
        <dbReference type="EC" id="1.1.1.100"/>
    </reaction>
</comment>
<dbReference type="Pfam" id="PF16073">
    <property type="entry name" value="SAT"/>
    <property type="match status" value="1"/>
</dbReference>
<keyword evidence="17" id="KW-0812">Transmembrane</keyword>
<dbReference type="Pfam" id="PF22235">
    <property type="entry name" value="FAS1_thioest_ins"/>
    <property type="match status" value="1"/>
</dbReference>
<evidence type="ECO:0000256" key="15">
    <source>
        <dbReference type="ARBA" id="ARBA00049541"/>
    </source>
</evidence>
<dbReference type="SMART" id="SM00827">
    <property type="entry name" value="PKS_AT"/>
    <property type="match status" value="1"/>
</dbReference>
<evidence type="ECO:0000256" key="17">
    <source>
        <dbReference type="SAM" id="Phobius"/>
    </source>
</evidence>
<feature type="region of interest" description="Disordered" evidence="16">
    <location>
        <begin position="4784"/>
        <end position="4883"/>
    </location>
</feature>
<dbReference type="Pfam" id="PF17828">
    <property type="entry name" value="FAS_N"/>
    <property type="match status" value="1"/>
</dbReference>
<dbReference type="InterPro" id="IPR009081">
    <property type="entry name" value="PP-bd_ACP"/>
</dbReference>
<keyword evidence="2" id="KW-0597">Phosphoprotein</keyword>
<dbReference type="Proteomes" id="UP000518752">
    <property type="component" value="Unassembled WGS sequence"/>
</dbReference>
<feature type="region of interest" description="Disordered" evidence="16">
    <location>
        <begin position="4637"/>
        <end position="4720"/>
    </location>
</feature>
<dbReference type="GO" id="GO:0004318">
    <property type="term" value="F:enoyl-[acyl-carrier-protein] reductase (NADH) activity"/>
    <property type="evidence" value="ECO:0007669"/>
    <property type="project" value="InterPro"/>
</dbReference>
<comment type="caution">
    <text evidence="20">The sequence shown here is derived from an EMBL/GenBank/DDBJ whole genome shotgun (WGS) entry which is preliminary data.</text>
</comment>
<dbReference type="CDD" id="cd03447">
    <property type="entry name" value="FAS_MaoC"/>
    <property type="match status" value="1"/>
</dbReference>
<dbReference type="SUPFAM" id="SSF51412">
    <property type="entry name" value="Inosine monophosphate dehydrogenase (IMPDH)"/>
    <property type="match status" value="1"/>
</dbReference>
<dbReference type="InterPro" id="IPR041550">
    <property type="entry name" value="FASI_helical"/>
</dbReference>
<dbReference type="InterPro" id="IPR047224">
    <property type="entry name" value="FAS_alpha_su_C"/>
</dbReference>
<keyword evidence="5" id="KW-0378">Hydrolase</keyword>
<dbReference type="InterPro" id="IPR054357">
    <property type="entry name" value="MFE-2_N"/>
</dbReference>
<feature type="region of interest" description="Disordered" evidence="16">
    <location>
        <begin position="4735"/>
        <end position="4756"/>
    </location>
</feature>
<feature type="compositionally biased region" description="Polar residues" evidence="16">
    <location>
        <begin position="4590"/>
        <end position="4618"/>
    </location>
</feature>
<dbReference type="FunFam" id="1.20.930.70:FF:000001">
    <property type="entry name" value="Fatty acid synthase beta subunit dehydratase"/>
    <property type="match status" value="1"/>
</dbReference>
<keyword evidence="11" id="KW-0511">Multifunctional enzyme</keyword>
<dbReference type="GO" id="GO:0016787">
    <property type="term" value="F:hydrolase activity"/>
    <property type="evidence" value="ECO:0007669"/>
    <property type="project" value="UniProtKB-KW"/>
</dbReference>
<dbReference type="InterPro" id="IPR018201">
    <property type="entry name" value="Ketoacyl_synth_AS"/>
</dbReference>
<dbReference type="Gene3D" id="3.40.47.10">
    <property type="match status" value="1"/>
</dbReference>
<dbReference type="Gene3D" id="3.40.50.720">
    <property type="entry name" value="NAD(P)-binding Rossmann-like Domain"/>
    <property type="match status" value="1"/>
</dbReference>
<dbReference type="FunFam" id="3.40.366.10:FF:000003">
    <property type="entry name" value="Fatty acid synthase subunit beta dehydratase"/>
    <property type="match status" value="1"/>
</dbReference>
<dbReference type="PANTHER" id="PTHR10982:SF21">
    <property type="entry name" value="FATTY ACID SYNTHASE SUBUNIT BETA"/>
    <property type="match status" value="1"/>
</dbReference>
<dbReference type="GO" id="GO:0004312">
    <property type="term" value="F:fatty acid synthase activity"/>
    <property type="evidence" value="ECO:0007669"/>
    <property type="project" value="InterPro"/>
</dbReference>
<comment type="subunit">
    <text evidence="12">[Alpha(6)beta(6)] hexamers of two multifunctional subunits (alpha and beta).</text>
</comment>
<dbReference type="GO" id="GO:0008897">
    <property type="term" value="F:holo-[acyl-carrier-protein] synthase activity"/>
    <property type="evidence" value="ECO:0007669"/>
    <property type="project" value="InterPro"/>
</dbReference>
<evidence type="ECO:0000256" key="2">
    <source>
        <dbReference type="ARBA" id="ARBA00022553"/>
    </source>
</evidence>
<dbReference type="CDD" id="cd00828">
    <property type="entry name" value="elong_cond_enzymes"/>
    <property type="match status" value="1"/>
</dbReference>
<dbReference type="FunFam" id="3.90.25.70:FF:000001">
    <property type="entry name" value="Fatty acid synthase subunit alpha"/>
    <property type="match status" value="1"/>
</dbReference>
<keyword evidence="17" id="KW-1133">Transmembrane helix</keyword>
<dbReference type="Gene3D" id="3.30.70.2490">
    <property type="match status" value="1"/>
</dbReference>
<keyword evidence="9" id="KW-0843">Virulence</keyword>
<evidence type="ECO:0000256" key="16">
    <source>
        <dbReference type="SAM" id="MobiDB-lite"/>
    </source>
</evidence>
<dbReference type="SUPFAM" id="SSF51735">
    <property type="entry name" value="NAD(P)-binding Rossmann-fold domains"/>
    <property type="match status" value="1"/>
</dbReference>
<dbReference type="Gene3D" id="3.90.25.70">
    <property type="match status" value="1"/>
</dbReference>
<dbReference type="SUPFAM" id="SSF53901">
    <property type="entry name" value="Thiolase-like"/>
    <property type="match status" value="2"/>
</dbReference>
<dbReference type="FunFam" id="3.40.366.10:FF:000006">
    <property type="entry name" value="Fatty acid synthase beta subunit dehydratase"/>
    <property type="match status" value="1"/>
</dbReference>
<dbReference type="Gene3D" id="6.10.140.1410">
    <property type="match status" value="1"/>
</dbReference>
<dbReference type="Pfam" id="PF00698">
    <property type="entry name" value="Acyl_transf_1"/>
    <property type="match status" value="1"/>
</dbReference>
<dbReference type="InterPro" id="IPR016039">
    <property type="entry name" value="Thiolase-like"/>
</dbReference>
<organism evidence="20 21">
    <name type="scientific">Collybiopsis confluens</name>
    <dbReference type="NCBI Taxonomy" id="2823264"/>
    <lineage>
        <taxon>Eukaryota</taxon>
        <taxon>Fungi</taxon>
        <taxon>Dikarya</taxon>
        <taxon>Basidiomycota</taxon>
        <taxon>Agaricomycotina</taxon>
        <taxon>Agaricomycetes</taxon>
        <taxon>Agaricomycetidae</taxon>
        <taxon>Agaricales</taxon>
        <taxon>Marasmiineae</taxon>
        <taxon>Omphalotaceae</taxon>
        <taxon>Collybiopsis</taxon>
    </lineage>
</organism>
<dbReference type="InterPro" id="IPR032088">
    <property type="entry name" value="SAT"/>
</dbReference>
<dbReference type="Pfam" id="PF24681">
    <property type="entry name" value="Kelch_KLHDC2_KLHL20_DRC7"/>
    <property type="match status" value="1"/>
</dbReference>
<dbReference type="InterPro" id="IPR050830">
    <property type="entry name" value="Fungal_FAS"/>
</dbReference>
<dbReference type="Pfam" id="PF08354">
    <property type="entry name" value="Fas1-AflB-like_hel"/>
    <property type="match status" value="1"/>
</dbReference>
<dbReference type="Gene3D" id="6.10.140.1400">
    <property type="match status" value="1"/>
</dbReference>
<evidence type="ECO:0000313" key="21">
    <source>
        <dbReference type="Proteomes" id="UP000518752"/>
    </source>
</evidence>
<evidence type="ECO:0000256" key="6">
    <source>
        <dbReference type="ARBA" id="ARBA00022842"/>
    </source>
</evidence>
<keyword evidence="8" id="KW-0560">Oxidoreductase</keyword>
<dbReference type="GO" id="GO:0004315">
    <property type="term" value="F:3-oxoacyl-[acyl-carrier-protein] synthase activity"/>
    <property type="evidence" value="ECO:0007669"/>
    <property type="project" value="UniProtKB-EC"/>
</dbReference>
<dbReference type="Pfam" id="PF17951">
    <property type="entry name" value="FAS_meander"/>
    <property type="match status" value="1"/>
</dbReference>
<dbReference type="InterPro" id="IPR014031">
    <property type="entry name" value="Ketoacyl_synth_C"/>
</dbReference>
<evidence type="ECO:0000256" key="12">
    <source>
        <dbReference type="ARBA" id="ARBA00033756"/>
    </source>
</evidence>
<keyword evidence="6" id="KW-0460">Magnesium</keyword>
<evidence type="ECO:0000313" key="20">
    <source>
        <dbReference type="EMBL" id="KAF5391606.1"/>
    </source>
</evidence>
<dbReference type="Gene3D" id="6.10.60.10">
    <property type="match status" value="1"/>
</dbReference>
<dbReference type="Gene3D" id="3.90.470.20">
    <property type="entry name" value="4'-phosphopantetheinyl transferase domain"/>
    <property type="match status" value="1"/>
</dbReference>
<dbReference type="Gene3D" id="1.20.1050.120">
    <property type="match status" value="1"/>
</dbReference>
<evidence type="ECO:0000256" key="7">
    <source>
        <dbReference type="ARBA" id="ARBA00022857"/>
    </source>
</evidence>
<feature type="compositionally biased region" description="Low complexity" evidence="16">
    <location>
        <begin position="4796"/>
        <end position="4806"/>
    </location>
</feature>
<keyword evidence="4" id="KW-0479">Metal-binding</keyword>
<dbReference type="CDD" id="cd08950">
    <property type="entry name" value="KR_fFAS_SDR_c_like"/>
    <property type="match status" value="1"/>
</dbReference>
<gene>
    <name evidence="20" type="ORF">D9757_002563</name>
</gene>
<evidence type="ECO:0000256" key="11">
    <source>
        <dbReference type="ARBA" id="ARBA00023268"/>
    </source>
</evidence>
<evidence type="ECO:0000256" key="14">
    <source>
        <dbReference type="ARBA" id="ARBA00048508"/>
    </source>
</evidence>
<dbReference type="Gene3D" id="2.120.10.80">
    <property type="entry name" value="Kelch-type beta propeller"/>
    <property type="match status" value="1"/>
</dbReference>
<dbReference type="InterPro" id="IPR041099">
    <property type="entry name" value="FAS1_N"/>
</dbReference>
<dbReference type="SUPFAM" id="SSF56214">
    <property type="entry name" value="4'-phosphopantetheinyl transferase"/>
    <property type="match status" value="1"/>
</dbReference>
<dbReference type="InterPro" id="IPR015915">
    <property type="entry name" value="Kelch-typ_b-propeller"/>
</dbReference>
<dbReference type="Gene3D" id="6.10.250.1930">
    <property type="match status" value="1"/>
</dbReference>
<evidence type="ECO:0000256" key="4">
    <source>
        <dbReference type="ARBA" id="ARBA00022723"/>
    </source>
</evidence>
<dbReference type="InterPro" id="IPR008278">
    <property type="entry name" value="4-PPantetheinyl_Trfase_dom"/>
</dbReference>
<dbReference type="InterPro" id="IPR040883">
    <property type="entry name" value="FAS_meander"/>
</dbReference>
<dbReference type="Pfam" id="PF22622">
    <property type="entry name" value="MFE-2_hydrat-2_N"/>
    <property type="match status" value="1"/>
</dbReference>
<dbReference type="Pfam" id="PF02801">
    <property type="entry name" value="Ketoacyl-synt_C"/>
    <property type="match status" value="1"/>
</dbReference>
<dbReference type="GO" id="GO:0005835">
    <property type="term" value="C:fatty acid synthase complex"/>
    <property type="evidence" value="ECO:0007669"/>
    <property type="project" value="InterPro"/>
</dbReference>
<dbReference type="EMBL" id="JAACJN010000009">
    <property type="protein sequence ID" value="KAF5391606.1"/>
    <property type="molecule type" value="Genomic_DNA"/>
</dbReference>
<dbReference type="Gene3D" id="3.10.129.10">
    <property type="entry name" value="Hotdog Thioesterase"/>
    <property type="match status" value="1"/>
</dbReference>
<dbReference type="InterPro" id="IPR020841">
    <property type="entry name" value="PKS_Beta-ketoAc_synthase_dom"/>
</dbReference>
<sequence length="4910" mass="535451">MRPLSIPVSTKSDEWISAEVLRDEFIHQQSLVDAVDTTADLENQAEATVELAARFLGFVASRVLDNTECKAARTSLLFNVFKHFTSSYLSSEDVHSLASSYDTGVRKVVLSSYFSALSVLQEQKAANIPTGPKSALFAAAASGDASIYALFGGQGTNEVYIDELQSLFDIYRPFVASFISSMSEVLVPLAEEKQQFSPFYTHGLDVYSWLSGATYRPSTSYLASVPVSFPLIGLTQLVQYLIVCKATGLTPGELSERLAGATGHSQGIVSAVAAAASTSFESFAANSKKALRWLFFCGYRGQEAFPVVSLEPSLVQDSIDGGEGTPSPMLSITGLSLQELEPHLAKTNKHLPENSKLQVTLHNGPRALVVTGPARALHGLVVNLRKIRAPSGADQSKIPFSQRKPVFSLRFLVVGVPFHSVYLAKATDKVIEEDLEGDELWKPEELRIPVFNTEDGIQVLTSPIHWTKATNFPKSATHALDFGPGGISGIGPLTARNFDGKGVRVIVIGERGKGDAELYNPTSLVREDNWVEKYSPRLVKSKDGTIHLDTPFSRLLGKPPIMVPGMTPSTVKAGFVSAVLDAGYHVELAGGGHYNASALRAKVAEIQSKIPPGAGITLNSIYINPAQFGFQFPLWQELRKEGYPIEGFCIGAGIPSTEKAAEIVEGLKSAGIKHLALKPGSVDGIRQVINIAAANPGFPIICQWTGGRAGGHHSFEDFHQPILATYRAIRKQENVILVGGSGFGDAEDVWPYLNGDWSLKYGVQPMPYDGFLFGSRVMVAKEAHTSSSVKDLLVASPGVDDGQWEGTYSKATGGVLTVRSELGEPIHKVATRGVKLWKEFDDTIFKLPKEKRAAWLNEHHDEVIQKLNRDFSKPWFGAKKDGSPAELRDMTYEETVLRMVRLMYVAHEKRWVDITLRNLTGDWLRRIEERFASVNGSGAKPSILQSYNSLNDPLPTIENFFKAYPLATNQLLSADDTGYFLAISQRRGQKPVPFIPVLDATFEVWFKKDSLWASEDIEAVFDQDPQRVCILQGPVAVKGSVKKDEPIKELFGNINAALIKKVTERFYNGDASSIPSIDYLAVQPGPVQVSGTVKVTSSEKEIVYQFGTSLPKNDVWLKAFAGSKLNWLGAFIGLKSFVQGASYISNPIRRVFFPRAHEKIVVGLTNGKPTSITAYGGARSYGIHDTEFKAAEVVFNPSTNLIDVTIYEERRGVSVPLLMQFEYKPSMGSAPIHEIIAGRNTRIKEFYWKLWYGDDEKLPELSIHDTFTGPEVTLDEADIEKFCSVVGNEDESFKSVRSEKISAPMDFAIVAGWQAIIKSIFPGSIDGDLLKLVHLSNSFRMVNGAKPFQAGDVCRSEAKIVSVVNSQPGKVVKVKGHVYRDGKPVVEVVSAFLYRGVFTDFENTFEITEEPDYVVTLDSEAEIGVLQSKEWYDWEDETKPLVPGVPLTFRVQSSVSFRDRISFRELTVTGDIFVRDQLKNLKKVGSVEFQADDAHGNPVVAYLQRHGVVQGQTVPLANEGYKLTTTEGSTSFFSPLTNEPYSMISGDFNPIHINPYFSCYAGLPGTITHGLWSSAATRKYVENVVAKGHPERVLAYDVSFVGMVLPGEELTVNIRHIGMRDGNIVVKIETVNALGEKVIEGTAEVSQPTTAYVFTGQGSQEPGMGMDLYNSSPAARAVWDGADAHLRAVYGFSILEIVKDNPKEKTIHFGGIKGQAIRQRYMDMSYDAMDKDGNVKTLPLFADIDIRTHKYTFSHPNGLLFATQFAQIALVVTEKAAFEDMRSKGFVQNDCAFAGHSLGEYSALASIADVLAISALVDVVFYRGITMQRAVERDSENRSNYAMCAVNPSRISKTFDDAALREVVDSISMLTKSLLEIVNFNVEGQQYVCAGELVALQTLTNVLNYLKVKKIDIAKLTETFTVEKVKEMLGDIVKESHGRAVEQQKAEGYIKLDRGFATIPLPGIDVPFHSRYLWAGVMPFRTYLSKKINPTEINPDVLIGKYIPNLIAKPFEVSKEYAQIIYDQTSSPRLDKVLAKWDEEKWGSAAQRQNLSYIILVELLAYQFASPVRWIQTQDLLFSQYKFERLIELGPSPTLTGMATRTLKAKYETQDDCVSLTREILCHSKHTKEIYYLFEDEAAAEEPAADAEAPAATVAVPVAAASAPIAVAAAPAGPAANIEDVPIKSTDILLAVVAQKLKKPVNEISTAKSIKDLVGGKSTLQNEILGDLQNEFSSAPEKGEELPLDELGSALGSGHNGNLGKYTTGLVSRLIGGKLPGGFNASAVKAHLAKTWGLGPQRADGVLLLGTTMEPAKRLGSEQEGKTWLDGVVQIYAQRSGISLAAPGAASAGGGGGGGGAVINSEEFTKFQADQERFAAQHIELYMRYLKRDSRSGEIAFDAEKANSAALQAKLDSIAKEHGDLYIDGIQPVFDPLKARHFDSSWNWVRQDALTMYFDIIFGRLTTVDREITARCIHLLNRADPEMLAYMQYHIDQTDPTKGANYKLAKEFGQQLIDNTRQVLEQPPVYKDVTFPTAPHTEVTSKGEIVYSEVIRENVRKLETYVEEMARSDTVSGPVNIQKVQDDVMKLWTIVKSQPEISQDQKNRIKALYEGVVRSLRAKGPETHARTPRSRRSSSQFLRPQISAVASVSADKVPLLHLKRKVGTNWEYSSNLTNIYLDILHEIATAGTTFKDKNALLTGVGKGSIGVEVVKGLLSGGAHVVITTSRYSRSTVEYYQSIFQTYGSRGSALTVVPFNQGSKQDVDVLVDYIYSTLGMDLDFILPFAGIPENGREIDGIDDKSELAHRIMLTNLLRILGAVKSKKASRQFVTRPTQVILPLSPNHGLFGNDGLYSESKISLETLFQRWASESWGEYLCLAGAVIGWTRGTTLMGPTNIVAHELESYGVRTFSAKEMAFNILGLMHPLLFSITQVEPIWADLNGGMDRLPDLADITTRIRTSLAKKSDLRRAIARDNAADFKVLNGVDAERLIQTVDVLPRANFRFNFPELESQDTLIDVTKLRGVLDLEKVMVITGTGEVGPWGSARTRWEMEARGEFTIQGAIEMAWIMGYIKHFNGPLKDGSLYVGWVDSKSGEPVDDKDVKGRYEKDILAHSGIRLIEPELFRGYDPSKKVFNQEVELIHDLEPIEVTQAEASKFKHQHGDKCDIWAGEGGQWFFKLKKGACVFVPKAFSFSRKVASQIPTGWYAGRYGIPDDIIAQTDPVALWNLVSTAEALNMSGITDPYELYQHVHPSEVGTSLGSGMGGQASLQKMFTDRRDEKEVQNDILQETFINTTAGWINLLLLSSSGPVKIPVGACATALQSIEIACDTILSGKAKVMIAGGFDDISEEGSYEFAGMKATSDADKEFAMGREPSEMSRPTATTRGGFMEAQGTAVHIVMSAKTALELGCPVRGIIAFTSTSTDKAGRSIPAPGRGSLTIAREVPSKHPLPILNLEYRKRQLAFRRSQVSQWLAHEQEQLKEEIDSAKSVDEGYYASRVASIEKEAARQEKEALATYGMLEGDDPHIAPLRRALAVWGLTIDDINVLSIHGTSTQANEENETHIWNSVFANLGRTEGNCIPIMAQKNILGHAKGGSAAWQVSGLLDTITTGIIAGNRMADNIDHHFQHRTHLMFPSKSIQTDGIRAGIMSSFGFGQVGGTLLMLHPRYLFGSIDPAEYEGYKKRRAVRATFSYKAMSEMMIKNNLVQIKETPPYPLDLEDKVLLNSMARAQPNAKTGSFAYTPKFEAPVTVDTANFKTVSEILAADALKKSASCKEEFVGVGVDQELISSVPSHNPTFISRNFTDAEIAYCNAQPSPASSFAARWVGKEAVFKSLGVKSRGAAAPMKDIEITNDKDGVPTVILHGEAKSKASEKGVTKVVAAFLVTLDSRAVAYTALPRWGQAVSIINDALFIQGGLTDQYNAYSYTTAPINDDLLYLSLSSSFDPSSPPWQLLSSSSNTSTSAGPPVAWHTISATNTSEIFLFGGLPAINSPTVLTVQPDSAWLLNVYNRLVPSWTQEAQSWANEPIRRMRHSAVTNIDGNVFIIGGEKADDSGLTFSDHYIFNPSSPSFSQLPSDNGPPGITGHNSVILPNGTMFVLGGYNPSTNSMVNMSTIWTLDTKASVYEWNSIVAQGTIPSSRRAFVAVLVDGGQKILIHGGCDAHFQTTYSDGYILDLTMNPPTWSQVTALSQIGQRRDHFGVAYGTDVIFGFGYGASGPASASLIVYHPSGDGSFSPTYSAPSLTSISYTQTIPQATQTIPGTGSGASGIPISTSSPGDGGSGSNPASNNDGGDNKKTTGLAVGTALGILSLLVAGVVAIYYVRRRRFVAAQEVRFMLLNEDDPEAGVPAIRTSGEKGPYGERWNVLKNLKVGGALTAAPGGVVGLTQTRQTIARRDMLADEDTRDFGPWYGRRKRDGSGDSSWSLMSFIKMRREGSTSSYASVGTPHREKSDPFSDGAALLRDEETGFVGAAARGHGGSVNRPTHARGMSYTSTLSATSYPDQEMGYSGSAAYRDPFDDPFADQYAIAEVQPAASSSRRPIPRPNQPPQIQTMLPLQVHTLSPVTEASRGTHSQSDYTSSVSSHSHEMGLSPFNTLSQGTSHTSFSPRPSSLLDANNFNEGPSVRRSDSWWSKFSRSSLLDRRGSGSRPQRGGGILDIKDPNPPPRLGGLVAIEESQHSASPEESPDSNLSNSIKRALSRGGGGSRVYKGKHGKSLSSLRTADSDAIERMADGVDVVQRERTGSHHTRGSLGSYDSVGWLPENGQGSVQDVDMSILDVASPVAMAPGESVMIPPGHPTSPSSKAKSPAITPPPSQPSTASSSNTSIDTDGGARPARALTGSTVAARVQAYEKRMSQDHFVPSPTNTRQHEERLHHNGNGKKPQVNYGLAARPNLFIANPDQRYGFSSQDSNS</sequence>
<dbReference type="Gene3D" id="3.20.20.70">
    <property type="entry name" value="Aldolase class I"/>
    <property type="match status" value="1"/>
</dbReference>
<dbReference type="InterPro" id="IPR040899">
    <property type="entry name" value="Fas_alpha_ACP"/>
</dbReference>
<protein>
    <submittedName>
        <fullName evidence="20">Uncharacterized protein</fullName>
    </submittedName>
</protein>
<feature type="region of interest" description="Disordered" evidence="16">
    <location>
        <begin position="4253"/>
        <end position="4293"/>
    </location>
</feature>
<evidence type="ECO:0000256" key="1">
    <source>
        <dbReference type="ARBA" id="ARBA00022450"/>
    </source>
</evidence>
<dbReference type="SUPFAM" id="SSF52151">
    <property type="entry name" value="FabD/lysophospholipase-like"/>
    <property type="match status" value="2"/>
</dbReference>
<dbReference type="Gene3D" id="6.20.240.10">
    <property type="match status" value="1"/>
</dbReference>
<reference evidence="20 21" key="1">
    <citation type="journal article" date="2020" name="ISME J.">
        <title>Uncovering the hidden diversity of litter-decomposition mechanisms in mushroom-forming fungi.</title>
        <authorList>
            <person name="Floudas D."/>
            <person name="Bentzer J."/>
            <person name="Ahren D."/>
            <person name="Johansson T."/>
            <person name="Persson P."/>
            <person name="Tunlid A."/>
        </authorList>
    </citation>
    <scope>NUCLEOTIDE SEQUENCE [LARGE SCALE GENOMIC DNA]</scope>
    <source>
        <strain evidence="20 21">CBS 406.79</strain>
    </source>
</reference>
<dbReference type="PANTHER" id="PTHR10982">
    <property type="entry name" value="MALONYL COA-ACYL CARRIER PROTEIN TRANSACYLASE"/>
    <property type="match status" value="1"/>
</dbReference>